<accession>A0A9D4V181</accession>
<dbReference type="Proteomes" id="UP000886520">
    <property type="component" value="Chromosome 7"/>
</dbReference>
<dbReference type="AlphaFoldDB" id="A0A9D4V181"/>
<proteinExistence type="predicted"/>
<name>A0A9D4V181_ADICA</name>
<reference evidence="1" key="1">
    <citation type="submission" date="2021-01" db="EMBL/GenBank/DDBJ databases">
        <title>Adiantum capillus-veneris genome.</title>
        <authorList>
            <person name="Fang Y."/>
            <person name="Liao Q."/>
        </authorList>
    </citation>
    <scope>NUCLEOTIDE SEQUENCE</scope>
    <source>
        <strain evidence="1">H3</strain>
        <tissue evidence="1">Leaf</tissue>
    </source>
</reference>
<evidence type="ECO:0000313" key="1">
    <source>
        <dbReference type="EMBL" id="KAI5077570.1"/>
    </source>
</evidence>
<gene>
    <name evidence="1" type="ORF">GOP47_0007394</name>
</gene>
<evidence type="ECO:0000313" key="2">
    <source>
        <dbReference type="Proteomes" id="UP000886520"/>
    </source>
</evidence>
<sequence length="271" mass="29881">MLSDSPRHLRPGSCSCGYWSMGCNFLESAVNNFSALKVTDGDFFYRSVLPSAKLLVGLSCGLSWSCVLVPSKPCKNVGLLRLALPLFNSRAQPRRSFGFGVSQLQLATFPEPATWVVLARTPQHLLPPPTKSYRSYELASAGPLFYLTSARCGVECRPPLVFDMAQNSWYWLPSDKVTKDFLCTEGPLLGENRRRCGNLPDWYMTKQQQAHGSAPGCCWGPSAGRDLQELMELQMCQDLAHLFCHGVSPCPRTCRGLTKGDCGGWASAFQV</sequence>
<dbReference type="PROSITE" id="PS51257">
    <property type="entry name" value="PROKAR_LIPOPROTEIN"/>
    <property type="match status" value="1"/>
</dbReference>
<dbReference type="EMBL" id="JABFUD020000007">
    <property type="protein sequence ID" value="KAI5077570.1"/>
    <property type="molecule type" value="Genomic_DNA"/>
</dbReference>
<protein>
    <submittedName>
        <fullName evidence="1">Uncharacterized protein</fullName>
    </submittedName>
</protein>
<keyword evidence="2" id="KW-1185">Reference proteome</keyword>
<organism evidence="1 2">
    <name type="scientific">Adiantum capillus-veneris</name>
    <name type="common">Maidenhair fern</name>
    <dbReference type="NCBI Taxonomy" id="13818"/>
    <lineage>
        <taxon>Eukaryota</taxon>
        <taxon>Viridiplantae</taxon>
        <taxon>Streptophyta</taxon>
        <taxon>Embryophyta</taxon>
        <taxon>Tracheophyta</taxon>
        <taxon>Polypodiopsida</taxon>
        <taxon>Polypodiidae</taxon>
        <taxon>Polypodiales</taxon>
        <taxon>Pteridineae</taxon>
        <taxon>Pteridaceae</taxon>
        <taxon>Vittarioideae</taxon>
        <taxon>Adiantum</taxon>
    </lineage>
</organism>
<comment type="caution">
    <text evidence="1">The sequence shown here is derived from an EMBL/GenBank/DDBJ whole genome shotgun (WGS) entry which is preliminary data.</text>
</comment>